<dbReference type="Gene3D" id="1.10.10.10">
    <property type="entry name" value="Winged helix-like DNA-binding domain superfamily/Winged helix DNA-binding domain"/>
    <property type="match status" value="2"/>
</dbReference>
<dbReference type="SMART" id="SM00973">
    <property type="entry name" value="Sec63"/>
    <property type="match status" value="2"/>
</dbReference>
<dbReference type="EMBL" id="CAJNOC010001403">
    <property type="protein sequence ID" value="CAF0861832.1"/>
    <property type="molecule type" value="Genomic_DNA"/>
</dbReference>
<dbReference type="Pfam" id="PF00270">
    <property type="entry name" value="DEAD"/>
    <property type="match status" value="2"/>
</dbReference>
<dbReference type="GO" id="GO:0016787">
    <property type="term" value="F:hydrolase activity"/>
    <property type="evidence" value="ECO:0007669"/>
    <property type="project" value="UniProtKB-KW"/>
</dbReference>
<dbReference type="InterPro" id="IPR001650">
    <property type="entry name" value="Helicase_C-like"/>
</dbReference>
<dbReference type="GO" id="GO:0006397">
    <property type="term" value="P:mRNA processing"/>
    <property type="evidence" value="ECO:0007669"/>
    <property type="project" value="UniProtKB-ARBA"/>
</dbReference>
<dbReference type="SMART" id="SM00490">
    <property type="entry name" value="HELICc"/>
    <property type="match status" value="2"/>
</dbReference>
<dbReference type="OrthoDB" id="5575at2759"/>
<dbReference type="GO" id="GO:0004386">
    <property type="term" value="F:helicase activity"/>
    <property type="evidence" value="ECO:0007669"/>
    <property type="project" value="UniProtKB-KW"/>
</dbReference>
<dbReference type="FunFam" id="2.60.40.150:FF:000004">
    <property type="entry name" value="RNA helicase, activating signal cointegrator 1"/>
    <property type="match status" value="1"/>
</dbReference>
<keyword evidence="11" id="KW-1185">Reference proteome</keyword>
<evidence type="ECO:0000256" key="1">
    <source>
        <dbReference type="ARBA" id="ARBA00010140"/>
    </source>
</evidence>
<evidence type="ECO:0000313" key="11">
    <source>
        <dbReference type="Proteomes" id="UP000663879"/>
    </source>
</evidence>
<dbReference type="CDD" id="cd18795">
    <property type="entry name" value="SF2_C_Ski2"/>
    <property type="match status" value="2"/>
</dbReference>
<evidence type="ECO:0000256" key="7">
    <source>
        <dbReference type="ARBA" id="ARBA00034541"/>
    </source>
</evidence>
<dbReference type="InterPro" id="IPR003593">
    <property type="entry name" value="AAA+_ATPase"/>
</dbReference>
<dbReference type="InterPro" id="IPR014001">
    <property type="entry name" value="Helicase_ATP-bd"/>
</dbReference>
<dbReference type="InterPro" id="IPR011545">
    <property type="entry name" value="DEAD/DEAH_box_helicase_dom"/>
</dbReference>
<dbReference type="PROSITE" id="PS51194">
    <property type="entry name" value="HELICASE_CTER"/>
    <property type="match status" value="2"/>
</dbReference>
<dbReference type="PANTHER" id="PTHR47961">
    <property type="entry name" value="DNA POLYMERASE THETA, PUTATIVE (AFU_ORTHOLOGUE AFUA_1G05260)-RELATED"/>
    <property type="match status" value="1"/>
</dbReference>
<dbReference type="FunFam" id="3.40.50.300:FF:000231">
    <property type="entry name" value="Activating signal cointegrator 1 complex subunit 3"/>
    <property type="match status" value="1"/>
</dbReference>
<dbReference type="FunFam" id="1.10.3380.10:FF:000001">
    <property type="entry name" value="U5 small nuclear ribonucleoprotein helicase"/>
    <property type="match status" value="1"/>
</dbReference>
<comment type="caution">
    <text evidence="10">The sequence shown here is derived from an EMBL/GenBank/DDBJ whole genome shotgun (WGS) entry which is preliminary data.</text>
</comment>
<dbReference type="FunFam" id="3.40.50.300:FF:000198">
    <property type="entry name" value="Activating signal cointegrator 1 complex subunit"/>
    <property type="match status" value="1"/>
</dbReference>
<dbReference type="FunFam" id="1.10.10.10:FF:000012">
    <property type="entry name" value="U5 small nuclear ribonucleoprotein helicase"/>
    <property type="match status" value="1"/>
</dbReference>
<evidence type="ECO:0000256" key="3">
    <source>
        <dbReference type="ARBA" id="ARBA00022741"/>
    </source>
</evidence>
<dbReference type="Pfam" id="PF23445">
    <property type="entry name" value="WHD_SNRNP200"/>
    <property type="match status" value="2"/>
</dbReference>
<feature type="domain" description="Helicase C-terminal" evidence="9">
    <location>
        <begin position="1546"/>
        <end position="1751"/>
    </location>
</feature>
<evidence type="ECO:0000256" key="6">
    <source>
        <dbReference type="ARBA" id="ARBA00022840"/>
    </source>
</evidence>
<dbReference type="InterPro" id="IPR027417">
    <property type="entry name" value="P-loop_NTPase"/>
</dbReference>
<feature type="domain" description="Helicase C-terminal" evidence="9">
    <location>
        <begin position="704"/>
        <end position="918"/>
    </location>
</feature>
<dbReference type="Proteomes" id="UP000663879">
    <property type="component" value="Unassembled WGS sequence"/>
</dbReference>
<dbReference type="FunFam" id="3.40.50.300:FF:000102">
    <property type="entry name" value="RNA helicase, activating signal cointegrator 1"/>
    <property type="match status" value="1"/>
</dbReference>
<feature type="domain" description="Helicase ATP-binding" evidence="8">
    <location>
        <begin position="485"/>
        <end position="669"/>
    </location>
</feature>
<dbReference type="SUPFAM" id="SSF46785">
    <property type="entry name" value="Winged helix' DNA-binding domain"/>
    <property type="match status" value="2"/>
</dbReference>
<dbReference type="InterPro" id="IPR057842">
    <property type="entry name" value="WH_MER3"/>
</dbReference>
<dbReference type="PANTHER" id="PTHR47961:SF13">
    <property type="entry name" value="ACTIVATING SIGNAL COINTEGRATOR 1 COMPLEX SUBUNIT 3"/>
    <property type="match status" value="1"/>
</dbReference>
<dbReference type="SMART" id="SM00487">
    <property type="entry name" value="DEXDc"/>
    <property type="match status" value="2"/>
</dbReference>
<dbReference type="InterPro" id="IPR035892">
    <property type="entry name" value="C2_domain_sf"/>
</dbReference>
<dbReference type="Gene3D" id="3.40.50.300">
    <property type="entry name" value="P-loop containing nucleotide triphosphate hydrolases"/>
    <property type="match status" value="4"/>
</dbReference>
<dbReference type="Gene3D" id="2.60.40.150">
    <property type="entry name" value="C2 domain"/>
    <property type="match status" value="2"/>
</dbReference>
<dbReference type="FunFam" id="3.40.50.300:FF:000062">
    <property type="entry name" value="U5 small nuclear ribonucleoprotein helicase"/>
    <property type="match status" value="1"/>
</dbReference>
<dbReference type="SUPFAM" id="SSF52540">
    <property type="entry name" value="P-loop containing nucleoside triphosphate hydrolases"/>
    <property type="match status" value="4"/>
</dbReference>
<dbReference type="FunFam" id="1.10.3380.10:FF:000002">
    <property type="entry name" value="Activating signal cointegrator 1 complex subunit 3"/>
    <property type="match status" value="1"/>
</dbReference>
<feature type="domain" description="Helicase ATP-binding" evidence="8">
    <location>
        <begin position="1335"/>
        <end position="1510"/>
    </location>
</feature>
<dbReference type="SUPFAM" id="SSF158702">
    <property type="entry name" value="Sec63 N-terminal domain-like"/>
    <property type="match status" value="2"/>
</dbReference>
<dbReference type="PIRSF" id="PIRSF039073">
    <property type="entry name" value="BRR2"/>
    <property type="match status" value="1"/>
</dbReference>
<sequence length="2178" mass="251121">MYLEDQLQLPRLTGTLRAFSKVCKKYEEIDPLIEKELIKKRRQQLLNPNNPTQIEFNFTWPSVQTKLIPNPSDSKYSKLKSFLEKLKSNISKQFLNEDFNDNTILNESSLFILELFYDFQNKSGVGNSNFQNLDKISKRLRDKFGQFQRNLFENCRDLMECIFNELIYINRINLLDEIFANRKIEIEPDQNTSDILFGQQIKFYSFYEQNEIELDDLIETESEEETEEFQFEFPIKTETQNESNLEWTRQIANDLQPLVMEILIKKTKNEEIQNELFELLGFEKFEIIEFLLSNRNHVITSYNKNFNKLNKPSSGPVALSSTITVHTESEKRLKKQMRKEQKQMGEFDPGNLRKLREDQLKEAKLLQIYNQKRLESLTPGQLSKKAALYPFVFDSLLKAAQTSAFIAGSRILLPENIQRTDTNSFEEVFIPAVDSISLADPQKFKNTNEEICLREFIKICDLDDLGKIAFKGFKTLNRIQSIVFETAYNTNNNLLICAPTGAGKTNIAMLAICNEIRKHFQQGGVLRKDQFKIVYIAPMKALAAEMTENFSKRLEPLGLVVKELTGDMQLTKQEILETQMLVVTPEKWDVVTRKSVGDDSLSLLVKLLIIDEVHLLHDDRGSVIETIVARTLRQVESSQKMIRIVGLSATLPNYMDVARFLSVDPYKGLFFFDSRFRPVPLAQTFIGVKSSNKLMQQQQMDDVCYEKVLKMVKLGHQVMVFVHARNATLKTALKLRDIAKNSGEIGFFIPEDSREYGDAQKQMSKSRNKQLRDVFIDGFSVHHAGLLRSDRNMVEKLFAAGHIKVLVCTATLAWGVNLPAHAVVIKGTEMYDSKKGSFVDISMLDILQIFGRAGRPQFDKSGEAFIITTHDKLANYLNLLTRQTPIESQFLNNLADNLNAEVCLGSVTNVQEAVRWLSYTYLFVRMKLNPLAYGLTYKMMENDPGLELYREDIIRTAGRLLDKAHMLRFDEASGNLNPTDLGRTSSHFYIKYDTIELFNQKLKENMNEKEIIGLISECSEFQQLKVRDEEMPELDLLHENCVLPVMGGVENSFGKVNCLIQSYISRSRVEGFSLVSDMAYISQNLGRIARGIYEICIKRGWALMSGRMLMICKAIEKQLWHFQSPMRQFENVLTYEILEKIENKNLSIDKMRDMDSKELGLMLHHQKMSERVKMCLQGFPVIDIDTTIHPITRTVLRVKITLTGNFKWNDKLHGQSEFFWIWIEDPVHNHIYHYEHFNFQKKFVKLKQPQLVVFTIPIFEPLPSQYIVRVISDKWLGVEFTHSVSFKHLILPDQHPPHTELLDLDPLPVTALNNPLFQSLYSFSHFNPIQTQIFHCYYHTDNNSLLGAPTGSGKTIAAELAMFRVFNKNEGKKVVYIAPLKALVRERMLDWKVRLEEKLNIKVVELTGDVTPDMKIIAESDVIVSTPEKWDGISRSWQTRNYVKDVALIIIDEIHLLGEDRGPVLEVIVSRTNFISSHTNYPVRVIGLSTALANAMDLANWLGIKQMGLYNFKPSVRPVPLEVHIQGFPGKFYCPRMATMNKPCFQEIQIHSPAKPVLIFVSSRRQTRLTALDLISYLALDSRPKQWLNMPESEINLLINQVSDQNLKLTLAFGIGMHHAGLNDKDRKLVEELFVNLKIQILIATSTLAWGVNFPAHLVIVKGTEFYDGKTKRYVDFPITDVLQMMGRAGRPQFDDSGIAVIMVHDVKKHFYKKFLYEPFPVESSLLSVLPDHLNAEIVATTITSKQEAMEYLTWTYFFRRLLVNPSYYELESIEPKDLNKFLSNLIQVSLSQLEVSGCIQIGDSGEVSASTNGKIASFYYLTHTTLKMFRDTLNDDTDIESLIDIVSLSSEFDEFPVRHNEDKLNETLSKEVPLKVNPYSFDSPHTKVNLILQAHFTRAPLPIADYYTDTKSVLDNCLRIMQAILDFCADKGWLKVSLSVINLMQMVCQGRWLNDSDLLSLPHIEHEHLNRFYTNKIDCLPSLIEECEKSQDYLHNLAGDILDQTQIRDIQNTVMILPKLEIAISLSGLVPDKRAKKVFKEEDSVSKLYMDNFTKELFDLYEDEEYVFNLEVKRINKQKKFGKDFKAYAPKYHKPKDENWLVVLGSNTMDESDHELISFKRLTSFKNQQTSHVMFKTPLITENPKGDLFDLTIFFMSDVYLGLDQQFDFKFKLNRRK</sequence>
<dbReference type="Gene3D" id="1.10.3380.10">
    <property type="entry name" value="Sec63 N-terminal domain-like domain"/>
    <property type="match status" value="2"/>
</dbReference>
<keyword evidence="3" id="KW-0547">Nucleotide-binding</keyword>
<dbReference type="InterPro" id="IPR004179">
    <property type="entry name" value="Sec63-dom"/>
</dbReference>
<keyword evidence="6" id="KW-0067">ATP-binding</keyword>
<gene>
    <name evidence="10" type="ORF">OXX778_LOCUS9482</name>
</gene>
<dbReference type="SMART" id="SM00382">
    <property type="entry name" value="AAA"/>
    <property type="match status" value="2"/>
</dbReference>
<evidence type="ECO:0000259" key="9">
    <source>
        <dbReference type="PROSITE" id="PS51194"/>
    </source>
</evidence>
<evidence type="ECO:0000256" key="2">
    <source>
        <dbReference type="ARBA" id="ARBA00022737"/>
    </source>
</evidence>
<dbReference type="InterPro" id="IPR036390">
    <property type="entry name" value="WH_DNA-bd_sf"/>
</dbReference>
<reference evidence="10" key="1">
    <citation type="submission" date="2021-02" db="EMBL/GenBank/DDBJ databases">
        <authorList>
            <person name="Nowell W R."/>
        </authorList>
    </citation>
    <scope>NUCLEOTIDE SEQUENCE</scope>
    <source>
        <strain evidence="10">Ploen Becks lab</strain>
    </source>
</reference>
<proteinExistence type="inferred from homology"/>
<dbReference type="GO" id="GO:0005524">
    <property type="term" value="F:ATP binding"/>
    <property type="evidence" value="ECO:0007669"/>
    <property type="project" value="UniProtKB-KW"/>
</dbReference>
<dbReference type="PROSITE" id="PS51192">
    <property type="entry name" value="HELICASE_ATP_BIND_1"/>
    <property type="match status" value="2"/>
</dbReference>
<dbReference type="InterPro" id="IPR041094">
    <property type="entry name" value="Brr2_helicase_PWI"/>
</dbReference>
<organism evidence="10 11">
    <name type="scientific">Brachionus calyciflorus</name>
    <dbReference type="NCBI Taxonomy" id="104777"/>
    <lineage>
        <taxon>Eukaryota</taxon>
        <taxon>Metazoa</taxon>
        <taxon>Spiralia</taxon>
        <taxon>Gnathifera</taxon>
        <taxon>Rotifera</taxon>
        <taxon>Eurotatoria</taxon>
        <taxon>Monogononta</taxon>
        <taxon>Pseudotrocha</taxon>
        <taxon>Ploima</taxon>
        <taxon>Brachionidae</taxon>
        <taxon>Brachionus</taxon>
    </lineage>
</organism>
<dbReference type="Pfam" id="PF18149">
    <property type="entry name" value="Helicase_PWI"/>
    <property type="match status" value="1"/>
</dbReference>
<dbReference type="Pfam" id="PF02889">
    <property type="entry name" value="Sec63"/>
    <property type="match status" value="2"/>
</dbReference>
<protein>
    <recommendedName>
        <fullName evidence="7">U5 small nuclear ribonucleoprotein 200 kDa helicase</fullName>
    </recommendedName>
</protein>
<dbReference type="Pfam" id="PF00271">
    <property type="entry name" value="Helicase_C"/>
    <property type="match status" value="2"/>
</dbReference>
<dbReference type="CDD" id="cd18020">
    <property type="entry name" value="DEXHc_ASCC3_1"/>
    <property type="match status" value="1"/>
</dbReference>
<dbReference type="InterPro" id="IPR014756">
    <property type="entry name" value="Ig_E-set"/>
</dbReference>
<dbReference type="InterPro" id="IPR050474">
    <property type="entry name" value="Hel308_SKI2-like"/>
</dbReference>
<dbReference type="CDD" id="cd18022">
    <property type="entry name" value="DEXHc_ASCC3_2"/>
    <property type="match status" value="1"/>
</dbReference>
<dbReference type="GO" id="GO:0032991">
    <property type="term" value="C:protein-containing complex"/>
    <property type="evidence" value="ECO:0007669"/>
    <property type="project" value="UniProtKB-ARBA"/>
</dbReference>
<evidence type="ECO:0000259" key="8">
    <source>
        <dbReference type="PROSITE" id="PS51192"/>
    </source>
</evidence>
<keyword evidence="2" id="KW-0677">Repeat</keyword>
<dbReference type="InterPro" id="IPR036388">
    <property type="entry name" value="WH-like_DNA-bd_sf"/>
</dbReference>
<keyword evidence="4" id="KW-0378">Hydrolase</keyword>
<name>A0A813WYN4_9BILA</name>
<dbReference type="FunFam" id="1.10.10.10:FF:000024">
    <property type="entry name" value="U5 small nuclear ribonucleoprotein helicase"/>
    <property type="match status" value="1"/>
</dbReference>
<accession>A0A813WYN4</accession>
<evidence type="ECO:0000256" key="5">
    <source>
        <dbReference type="ARBA" id="ARBA00022806"/>
    </source>
</evidence>
<comment type="similarity">
    <text evidence="1">Belongs to the helicase family. SKI2 subfamily.</text>
</comment>
<evidence type="ECO:0000313" key="10">
    <source>
        <dbReference type="EMBL" id="CAF0861832.1"/>
    </source>
</evidence>
<evidence type="ECO:0000256" key="4">
    <source>
        <dbReference type="ARBA" id="ARBA00022801"/>
    </source>
</evidence>
<dbReference type="SUPFAM" id="SSF81296">
    <property type="entry name" value="E set domains"/>
    <property type="match status" value="1"/>
</dbReference>
<keyword evidence="5" id="KW-0347">Helicase</keyword>
<dbReference type="Gene3D" id="1.10.150.20">
    <property type="entry name" value="5' to 3' exonuclease, C-terminal subdomain"/>
    <property type="match status" value="1"/>
</dbReference>
<dbReference type="GO" id="GO:0003676">
    <property type="term" value="F:nucleic acid binding"/>
    <property type="evidence" value="ECO:0007669"/>
    <property type="project" value="InterPro"/>
</dbReference>